<sequence>MLRLQIDDIHNPTKHAKILCSLAPYRDILNVQLIRITTMLEVSSKCTSCAGPEMRMSAEITGLISLCSTRLAHRNRQKKTPLKNHDISSIPW</sequence>
<protein>
    <submittedName>
        <fullName evidence="1">Uncharacterized protein</fullName>
    </submittedName>
</protein>
<keyword evidence="2" id="KW-1185">Reference proteome</keyword>
<dbReference type="EMBL" id="BLXT01000975">
    <property type="protein sequence ID" value="GFN82002.1"/>
    <property type="molecule type" value="Genomic_DNA"/>
</dbReference>
<reference evidence="1 2" key="1">
    <citation type="journal article" date="2021" name="Elife">
        <title>Chloroplast acquisition without the gene transfer in kleptoplastic sea slugs, Plakobranchus ocellatus.</title>
        <authorList>
            <person name="Maeda T."/>
            <person name="Takahashi S."/>
            <person name="Yoshida T."/>
            <person name="Shimamura S."/>
            <person name="Takaki Y."/>
            <person name="Nagai Y."/>
            <person name="Toyoda A."/>
            <person name="Suzuki Y."/>
            <person name="Arimoto A."/>
            <person name="Ishii H."/>
            <person name="Satoh N."/>
            <person name="Nishiyama T."/>
            <person name="Hasebe M."/>
            <person name="Maruyama T."/>
            <person name="Minagawa J."/>
            <person name="Obokata J."/>
            <person name="Shigenobu S."/>
        </authorList>
    </citation>
    <scope>NUCLEOTIDE SEQUENCE [LARGE SCALE GENOMIC DNA]</scope>
</reference>
<dbReference type="Proteomes" id="UP000735302">
    <property type="component" value="Unassembled WGS sequence"/>
</dbReference>
<evidence type="ECO:0000313" key="1">
    <source>
        <dbReference type="EMBL" id="GFN82002.1"/>
    </source>
</evidence>
<dbReference type="AlphaFoldDB" id="A0AAV3YHW3"/>
<name>A0AAV3YHW3_9GAST</name>
<accession>A0AAV3YHW3</accession>
<evidence type="ECO:0000313" key="2">
    <source>
        <dbReference type="Proteomes" id="UP000735302"/>
    </source>
</evidence>
<gene>
    <name evidence="1" type="ORF">PoB_000850800</name>
</gene>
<organism evidence="1 2">
    <name type="scientific">Plakobranchus ocellatus</name>
    <dbReference type="NCBI Taxonomy" id="259542"/>
    <lineage>
        <taxon>Eukaryota</taxon>
        <taxon>Metazoa</taxon>
        <taxon>Spiralia</taxon>
        <taxon>Lophotrochozoa</taxon>
        <taxon>Mollusca</taxon>
        <taxon>Gastropoda</taxon>
        <taxon>Heterobranchia</taxon>
        <taxon>Euthyneura</taxon>
        <taxon>Panpulmonata</taxon>
        <taxon>Sacoglossa</taxon>
        <taxon>Placobranchoidea</taxon>
        <taxon>Plakobranchidae</taxon>
        <taxon>Plakobranchus</taxon>
    </lineage>
</organism>
<proteinExistence type="predicted"/>
<comment type="caution">
    <text evidence="1">The sequence shown here is derived from an EMBL/GenBank/DDBJ whole genome shotgun (WGS) entry which is preliminary data.</text>
</comment>